<organism evidence="2 3">
    <name type="scientific">Rhodopseudomonas faecalis</name>
    <dbReference type="NCBI Taxonomy" id="99655"/>
    <lineage>
        <taxon>Bacteria</taxon>
        <taxon>Pseudomonadati</taxon>
        <taxon>Pseudomonadota</taxon>
        <taxon>Alphaproteobacteria</taxon>
        <taxon>Hyphomicrobiales</taxon>
        <taxon>Nitrobacteraceae</taxon>
        <taxon>Rhodopseudomonas</taxon>
    </lineage>
</organism>
<protein>
    <submittedName>
        <fullName evidence="2">Phasin</fullName>
    </submittedName>
</protein>
<evidence type="ECO:0000259" key="1">
    <source>
        <dbReference type="Pfam" id="PF09361"/>
    </source>
</evidence>
<name>A0A318TJM4_9BRAD</name>
<dbReference type="Proteomes" id="UP000248148">
    <property type="component" value="Unassembled WGS sequence"/>
</dbReference>
<dbReference type="EMBL" id="QJTI01000002">
    <property type="protein sequence ID" value="PYF04824.1"/>
    <property type="molecule type" value="Genomic_DNA"/>
</dbReference>
<dbReference type="RefSeq" id="WP_110779490.1">
    <property type="nucleotide sequence ID" value="NZ_QJTI01000002.1"/>
</dbReference>
<dbReference type="InterPro" id="IPR018968">
    <property type="entry name" value="Phasin"/>
</dbReference>
<proteinExistence type="predicted"/>
<evidence type="ECO:0000313" key="2">
    <source>
        <dbReference type="EMBL" id="PYF04824.1"/>
    </source>
</evidence>
<gene>
    <name evidence="2" type="ORF">BJ122_10249</name>
</gene>
<accession>A0A318TJM4</accession>
<comment type="caution">
    <text evidence="2">The sequence shown here is derived from an EMBL/GenBank/DDBJ whole genome shotgun (WGS) entry which is preliminary data.</text>
</comment>
<dbReference type="OrthoDB" id="8138004at2"/>
<reference evidence="2 3" key="1">
    <citation type="submission" date="2018-06" db="EMBL/GenBank/DDBJ databases">
        <title>Genomic Encyclopedia of Archaeal and Bacterial Type Strains, Phase II (KMG-II): from individual species to whole genera.</title>
        <authorList>
            <person name="Goeker M."/>
        </authorList>
    </citation>
    <scope>NUCLEOTIDE SEQUENCE [LARGE SCALE GENOMIC DNA]</scope>
    <source>
        <strain evidence="2 3">JCM 11668</strain>
    </source>
</reference>
<keyword evidence="3" id="KW-1185">Reference proteome</keyword>
<dbReference type="Pfam" id="PF09361">
    <property type="entry name" value="Phasin_2"/>
    <property type="match status" value="1"/>
</dbReference>
<dbReference type="AlphaFoldDB" id="A0A318TJM4"/>
<sequence length="162" mass="17695">MSDESNTAADTSPVLDGVKQAFAPVSEAFKNLQNLQVPDATRDFFKRTATNGKERTADLHTNAEKVTTAIETAVTSQVAEAAKLTRSIQEAFFQDADAFFSGIDRLASAKSLNEAVQIQSDLLRSHSEVLMARAKHSTDYVGKLFTDGAKTAQDNFSRIYSR</sequence>
<evidence type="ECO:0000313" key="3">
    <source>
        <dbReference type="Proteomes" id="UP000248148"/>
    </source>
</evidence>
<feature type="domain" description="Phasin" evidence="1">
    <location>
        <begin position="63"/>
        <end position="156"/>
    </location>
</feature>